<protein>
    <submittedName>
        <fullName evidence="2">Uncharacterized protein</fullName>
    </submittedName>
</protein>
<sequence>MGNITIYNSGGSGGGCFPAILSLFIPGLGQLLLGRIGKAIGHFVIAMLLWCVLLGWIVNIYSAYDASR</sequence>
<dbReference type="AlphaFoldDB" id="A0A6M3IXG3"/>
<evidence type="ECO:0000313" key="2">
    <source>
        <dbReference type="EMBL" id="QJA61697.1"/>
    </source>
</evidence>
<accession>A0A6M3IXG3</accession>
<organism evidence="2">
    <name type="scientific">viral metagenome</name>
    <dbReference type="NCBI Taxonomy" id="1070528"/>
    <lineage>
        <taxon>unclassified sequences</taxon>
        <taxon>metagenomes</taxon>
        <taxon>organismal metagenomes</taxon>
    </lineage>
</organism>
<proteinExistence type="predicted"/>
<evidence type="ECO:0000256" key="1">
    <source>
        <dbReference type="SAM" id="Phobius"/>
    </source>
</evidence>
<gene>
    <name evidence="2" type="ORF">MM415B00897_0008</name>
</gene>
<feature type="transmembrane region" description="Helical" evidence="1">
    <location>
        <begin position="12"/>
        <end position="33"/>
    </location>
</feature>
<reference evidence="2" key="1">
    <citation type="submission" date="2020-03" db="EMBL/GenBank/DDBJ databases">
        <title>The deep terrestrial virosphere.</title>
        <authorList>
            <person name="Holmfeldt K."/>
            <person name="Nilsson E."/>
            <person name="Simone D."/>
            <person name="Lopez-Fernandez M."/>
            <person name="Wu X."/>
            <person name="de Brujin I."/>
            <person name="Lundin D."/>
            <person name="Andersson A."/>
            <person name="Bertilsson S."/>
            <person name="Dopson M."/>
        </authorList>
    </citation>
    <scope>NUCLEOTIDE SEQUENCE</scope>
    <source>
        <strain evidence="2">MM415B00897</strain>
    </source>
</reference>
<feature type="transmembrane region" description="Helical" evidence="1">
    <location>
        <begin position="40"/>
        <end position="64"/>
    </location>
</feature>
<name>A0A6M3IXG3_9ZZZZ</name>
<dbReference type="EMBL" id="MT141450">
    <property type="protein sequence ID" value="QJA61697.1"/>
    <property type="molecule type" value="Genomic_DNA"/>
</dbReference>
<keyword evidence="1" id="KW-0472">Membrane</keyword>
<keyword evidence="1" id="KW-0812">Transmembrane</keyword>
<keyword evidence="1" id="KW-1133">Transmembrane helix</keyword>